<dbReference type="InterPro" id="IPR008927">
    <property type="entry name" value="6-PGluconate_DH-like_C_sf"/>
</dbReference>
<feature type="domain" description="Prephenate/arogenate dehydrogenase" evidence="4">
    <location>
        <begin position="2"/>
        <end position="288"/>
    </location>
</feature>
<protein>
    <submittedName>
        <fullName evidence="5">Prephenate dehydrogenase</fullName>
    </submittedName>
</protein>
<dbReference type="InterPro" id="IPR046825">
    <property type="entry name" value="PDH_C"/>
</dbReference>
<dbReference type="RefSeq" id="WP_166160750.1">
    <property type="nucleotide sequence ID" value="NZ_CP049740.1"/>
</dbReference>
<dbReference type="InterPro" id="IPR003099">
    <property type="entry name" value="Prephen_DH"/>
</dbReference>
<dbReference type="InterPro" id="IPR046826">
    <property type="entry name" value="PDH_N"/>
</dbReference>
<dbReference type="Pfam" id="PF20463">
    <property type="entry name" value="PDH_C"/>
    <property type="match status" value="1"/>
</dbReference>
<dbReference type="Pfam" id="PF02153">
    <property type="entry name" value="PDH_N"/>
    <property type="match status" value="1"/>
</dbReference>
<proteinExistence type="inferred from homology"/>
<keyword evidence="2" id="KW-0560">Oxidoreductase</keyword>
<dbReference type="PANTHER" id="PTHR21363">
    <property type="entry name" value="PREPHENATE DEHYDROGENASE"/>
    <property type="match status" value="1"/>
</dbReference>
<evidence type="ECO:0000256" key="3">
    <source>
        <dbReference type="ARBA" id="ARBA00029440"/>
    </source>
</evidence>
<reference evidence="5 6" key="1">
    <citation type="journal article" date="2017" name="Int. J. Syst. Evol. Microbiol.">
        <title>Jeotgalibaca porci sp. nov. and Jeotgalibaca arthritidis sp. nov., isolated from pigs, and emended description of the genus Jeotgalibaca.</title>
        <authorList>
            <person name="Zamora L."/>
            <person name="Perez-Sancho M."/>
            <person name="Dominguez L."/>
            <person name="Fernandez-Garayzabal J.F."/>
            <person name="Vela A.I."/>
        </authorList>
    </citation>
    <scope>NUCLEOTIDE SEQUENCE [LARGE SCALE GENOMIC DNA]</scope>
    <source>
        <strain evidence="5 6">CECT 9157</strain>
    </source>
</reference>
<organism evidence="5 6">
    <name type="scientific">Jeotgalibaca arthritidis</name>
    <dbReference type="NCBI Taxonomy" id="1868794"/>
    <lineage>
        <taxon>Bacteria</taxon>
        <taxon>Bacillati</taxon>
        <taxon>Bacillota</taxon>
        <taxon>Bacilli</taxon>
        <taxon>Lactobacillales</taxon>
        <taxon>Carnobacteriaceae</taxon>
        <taxon>Jeotgalibaca</taxon>
    </lineage>
</organism>
<sequence>MTTIAIVGLGVVGGSFAKALKKYPQAGERVLAIDPDEETLQTALSEGMIDYGETANETILQQADLVIIGLYPRALKDFIIKHRNDFKKGAILTDVAGVKGVLVEQLKAEIPEHVDFIYGHPMAGRENRGYAYSDADVFEGANYLLTPTADNQPENIEWLEQLIKRIGFKRVTIVQPEKHDEMIAFTSQLCHVIAVSLINSDDPNRDTVKFIGDSYRDLTRIAKINDSLWSELFIENKDELLAAVEGFEKQFQLMKQAIQEDNVDELANMFKESTKRRTQLEQADRKQKAE</sequence>
<dbReference type="Gene3D" id="3.40.50.720">
    <property type="entry name" value="NAD(P)-binding Rossmann-like Domain"/>
    <property type="match status" value="1"/>
</dbReference>
<evidence type="ECO:0000256" key="2">
    <source>
        <dbReference type="ARBA" id="ARBA00023002"/>
    </source>
</evidence>
<name>A0A6G7K7R5_9LACT</name>
<dbReference type="FunFam" id="3.40.50.720:FF:000208">
    <property type="entry name" value="Prephenate dehydrogenase"/>
    <property type="match status" value="1"/>
</dbReference>
<dbReference type="EMBL" id="CP049740">
    <property type="protein sequence ID" value="QII81282.1"/>
    <property type="molecule type" value="Genomic_DNA"/>
</dbReference>
<dbReference type="GO" id="GO:0006571">
    <property type="term" value="P:tyrosine biosynthetic process"/>
    <property type="evidence" value="ECO:0007669"/>
    <property type="project" value="InterPro"/>
</dbReference>
<dbReference type="AlphaFoldDB" id="A0A6G7K7R5"/>
<dbReference type="GO" id="GO:0004665">
    <property type="term" value="F:prephenate dehydrogenase (NADP+) activity"/>
    <property type="evidence" value="ECO:0007669"/>
    <property type="project" value="InterPro"/>
</dbReference>
<dbReference type="InterPro" id="IPR050812">
    <property type="entry name" value="Preph/Arog_dehydrog"/>
</dbReference>
<dbReference type="GO" id="GO:0070403">
    <property type="term" value="F:NAD+ binding"/>
    <property type="evidence" value="ECO:0007669"/>
    <property type="project" value="InterPro"/>
</dbReference>
<dbReference type="SUPFAM" id="SSF51735">
    <property type="entry name" value="NAD(P)-binding Rossmann-fold domains"/>
    <property type="match status" value="1"/>
</dbReference>
<dbReference type="InterPro" id="IPR036291">
    <property type="entry name" value="NAD(P)-bd_dom_sf"/>
</dbReference>
<dbReference type="SUPFAM" id="SSF48179">
    <property type="entry name" value="6-phosphogluconate dehydrogenase C-terminal domain-like"/>
    <property type="match status" value="1"/>
</dbReference>
<dbReference type="Proteomes" id="UP000501451">
    <property type="component" value="Chromosome"/>
</dbReference>
<accession>A0A6G7K7R5</accession>
<dbReference type="KEGG" id="jar:G7057_01540"/>
<dbReference type="Gene3D" id="1.10.3660.10">
    <property type="entry name" value="6-phosphogluconate dehydrogenase C-terminal like domain"/>
    <property type="match status" value="1"/>
</dbReference>
<keyword evidence="6" id="KW-1185">Reference proteome</keyword>
<comment type="pathway">
    <text evidence="3">Amino-acid biosynthesis.</text>
</comment>
<dbReference type="PROSITE" id="PS51176">
    <property type="entry name" value="PDH_ADH"/>
    <property type="match status" value="1"/>
</dbReference>
<evidence type="ECO:0000259" key="4">
    <source>
        <dbReference type="PROSITE" id="PS51176"/>
    </source>
</evidence>
<evidence type="ECO:0000256" key="1">
    <source>
        <dbReference type="ARBA" id="ARBA00007964"/>
    </source>
</evidence>
<comment type="similarity">
    <text evidence="1">Belongs to the prephenate/arogenate dehydrogenase family.</text>
</comment>
<evidence type="ECO:0000313" key="5">
    <source>
        <dbReference type="EMBL" id="QII81282.1"/>
    </source>
</evidence>
<evidence type="ECO:0000313" key="6">
    <source>
        <dbReference type="Proteomes" id="UP000501451"/>
    </source>
</evidence>
<gene>
    <name evidence="5" type="ORF">G7057_01540</name>
</gene>
<dbReference type="GO" id="GO:0008977">
    <property type="term" value="F:prephenate dehydrogenase (NAD+) activity"/>
    <property type="evidence" value="ECO:0007669"/>
    <property type="project" value="InterPro"/>
</dbReference>
<dbReference type="PANTHER" id="PTHR21363:SF0">
    <property type="entry name" value="PREPHENATE DEHYDROGENASE [NADP(+)]"/>
    <property type="match status" value="1"/>
</dbReference>